<dbReference type="InterPro" id="IPR035963">
    <property type="entry name" value="FERM_2"/>
</dbReference>
<dbReference type="Proteomes" id="UP000472268">
    <property type="component" value="Chromosome 7"/>
</dbReference>
<dbReference type="PANTHER" id="PTHR13429">
    <property type="entry name" value="FERM DOMAIN (PROTEIN4.1-EZRIN-RADIXIN-MOESIN) FAMILY"/>
    <property type="match status" value="1"/>
</dbReference>
<reference evidence="3 4" key="1">
    <citation type="submission" date="2019-05" db="EMBL/GenBank/DDBJ databases">
        <title>A Chromosome-scale Meerkat (S. suricatta) Genome Assembly.</title>
        <authorList>
            <person name="Dudchenko O."/>
            <person name="Lieberman Aiden E."/>
            <person name="Tung J."/>
            <person name="Barreiro L.B."/>
            <person name="Clutton-Brock T.H."/>
        </authorList>
    </citation>
    <scope>NUCLEOTIDE SEQUENCE [LARGE SCALE GENOMIC DNA]</scope>
</reference>
<dbReference type="Gene3D" id="2.30.29.30">
    <property type="entry name" value="Pleckstrin-homology domain (PH domain)/Phosphotyrosine-binding domain (PTB)"/>
    <property type="match status" value="1"/>
</dbReference>
<dbReference type="AlphaFoldDB" id="A0A673UDQ4"/>
<dbReference type="InterPro" id="IPR029071">
    <property type="entry name" value="Ubiquitin-like_domsf"/>
</dbReference>
<keyword evidence="4" id="KW-1185">Reference proteome</keyword>
<dbReference type="InterPro" id="IPR018979">
    <property type="entry name" value="FERM_N"/>
</dbReference>
<feature type="domain" description="FERM" evidence="2">
    <location>
        <begin position="30"/>
        <end position="320"/>
    </location>
</feature>
<dbReference type="SMART" id="SM01196">
    <property type="entry name" value="FERM_C"/>
    <property type="match status" value="1"/>
</dbReference>
<dbReference type="SUPFAM" id="SSF50729">
    <property type="entry name" value="PH domain-like"/>
    <property type="match status" value="1"/>
</dbReference>
<sequence>PADSLLLCPASRARPRPSVGESGGEGRDSTALLAREEAGRLGTCTHVLQVRATCRELFQRACDVASIKEAHFFGLSVVRSNLQHFPSSSRCASPLQGAGRPRTPFVTFLRVRCYVEDGRVMRDKTTRHLYYCHLKERVLRSQCTHREEAYFLLAAYALQADLGDHREPVHAGRYFEPHAYFPQWIIAKRGSAYIRRHAPAMHREQRGLRPKQAALRFIREACRLEDVPVHFFRLADGGPTAGLGPAVSGVLQEVNRTLQLLYDLSWSHIGKLVFLGKRFEIQPEGLPSARKLVYYTGCAWRSGHLLRLLSASHQLRLSLQPALQRLQRLESMEERKRYRESYISDTLDPDPDPGGRGSPDSPHSGGGGRQLPQHLPVGSADSSGPCVIEADAGPAEPREASVEEPRGADGGHRGRPQGDAQDPGDAPCKEPPAAAQVPLGRTRGGSAEAPYQVCSRVGRALQAGLLHLFSCPLGREPGPAVRQWGWGGWLPGDPASLAGCSLDGLVPLPGW</sequence>
<dbReference type="Gene3D" id="1.20.80.10">
    <property type="match status" value="1"/>
</dbReference>
<dbReference type="InterPro" id="IPR019748">
    <property type="entry name" value="FERM_central"/>
</dbReference>
<dbReference type="InterPro" id="IPR000299">
    <property type="entry name" value="FERM_domain"/>
</dbReference>
<name>A0A673UDQ4_SURSU</name>
<evidence type="ECO:0000256" key="1">
    <source>
        <dbReference type="SAM" id="MobiDB-lite"/>
    </source>
</evidence>
<dbReference type="InterPro" id="IPR047145">
    <property type="entry name" value="FRMD6-like"/>
</dbReference>
<dbReference type="SUPFAM" id="SSF47031">
    <property type="entry name" value="Second domain of FERM"/>
    <property type="match status" value="1"/>
</dbReference>
<evidence type="ECO:0000313" key="3">
    <source>
        <dbReference type="Ensembl" id="ENSSSUP00005019581.1"/>
    </source>
</evidence>
<reference evidence="3" key="2">
    <citation type="submission" date="2025-08" db="UniProtKB">
        <authorList>
            <consortium name="Ensembl"/>
        </authorList>
    </citation>
    <scope>IDENTIFICATION</scope>
</reference>
<dbReference type="Ensembl" id="ENSSSUT00005022391.1">
    <property type="protein sequence ID" value="ENSSSUP00005019581.1"/>
    <property type="gene ID" value="ENSSSUG00005012540.1"/>
</dbReference>
<proteinExistence type="predicted"/>
<dbReference type="CDD" id="cd14473">
    <property type="entry name" value="FERM_B-lobe"/>
    <property type="match status" value="1"/>
</dbReference>
<dbReference type="PROSITE" id="PS50057">
    <property type="entry name" value="FERM_3"/>
    <property type="match status" value="1"/>
</dbReference>
<dbReference type="GO" id="GO:0098592">
    <property type="term" value="C:cytoplasmic side of apical plasma membrane"/>
    <property type="evidence" value="ECO:0007669"/>
    <property type="project" value="TreeGrafter"/>
</dbReference>
<dbReference type="OMA" id="IRESCQL"/>
<dbReference type="Pfam" id="PF00373">
    <property type="entry name" value="FERM_M"/>
    <property type="match status" value="1"/>
</dbReference>
<evidence type="ECO:0000313" key="4">
    <source>
        <dbReference type="Proteomes" id="UP000472268"/>
    </source>
</evidence>
<reference evidence="3" key="3">
    <citation type="submission" date="2025-09" db="UniProtKB">
        <authorList>
            <consortium name="Ensembl"/>
        </authorList>
    </citation>
    <scope>IDENTIFICATION</scope>
</reference>
<protein>
    <recommendedName>
        <fullName evidence="2">FERM domain-containing protein</fullName>
    </recommendedName>
</protein>
<feature type="region of interest" description="Disordered" evidence="1">
    <location>
        <begin position="342"/>
        <end position="446"/>
    </location>
</feature>
<dbReference type="SMART" id="SM00295">
    <property type="entry name" value="B41"/>
    <property type="match status" value="1"/>
</dbReference>
<feature type="compositionally biased region" description="Basic and acidic residues" evidence="1">
    <location>
        <begin position="396"/>
        <end position="412"/>
    </location>
</feature>
<dbReference type="GO" id="GO:0035332">
    <property type="term" value="P:positive regulation of hippo signaling"/>
    <property type="evidence" value="ECO:0007669"/>
    <property type="project" value="TreeGrafter"/>
</dbReference>
<dbReference type="InterPro" id="IPR014352">
    <property type="entry name" value="FERM/acyl-CoA-bd_prot_sf"/>
</dbReference>
<accession>A0A673UDQ4</accession>
<dbReference type="InterPro" id="IPR019749">
    <property type="entry name" value="Band_41_domain"/>
</dbReference>
<evidence type="ECO:0000259" key="2">
    <source>
        <dbReference type="PROSITE" id="PS50057"/>
    </source>
</evidence>
<dbReference type="SUPFAM" id="SSF54236">
    <property type="entry name" value="Ubiquitin-like"/>
    <property type="match status" value="1"/>
</dbReference>
<dbReference type="InterPro" id="IPR011993">
    <property type="entry name" value="PH-like_dom_sf"/>
</dbReference>
<dbReference type="Pfam" id="PF09379">
    <property type="entry name" value="FERM_N"/>
    <property type="match status" value="1"/>
</dbReference>
<dbReference type="PANTHER" id="PTHR13429:SF7">
    <property type="entry name" value="FERM DOMAIN-CONTAINING PROTEIN 1"/>
    <property type="match status" value="1"/>
</dbReference>
<dbReference type="InterPro" id="IPR018980">
    <property type="entry name" value="FERM_PH-like_C"/>
</dbReference>
<organism evidence="3 4">
    <name type="scientific">Suricata suricatta</name>
    <name type="common">Meerkat</name>
    <dbReference type="NCBI Taxonomy" id="37032"/>
    <lineage>
        <taxon>Eukaryota</taxon>
        <taxon>Metazoa</taxon>
        <taxon>Chordata</taxon>
        <taxon>Craniata</taxon>
        <taxon>Vertebrata</taxon>
        <taxon>Euteleostomi</taxon>
        <taxon>Mammalia</taxon>
        <taxon>Eutheria</taxon>
        <taxon>Laurasiatheria</taxon>
        <taxon>Carnivora</taxon>
        <taxon>Feliformia</taxon>
        <taxon>Herpestidae</taxon>
        <taxon>Suricata</taxon>
    </lineage>
</organism>